<keyword evidence="2" id="KW-1133">Transmembrane helix</keyword>
<feature type="non-terminal residue" evidence="3">
    <location>
        <position position="1"/>
    </location>
</feature>
<proteinExistence type="predicted"/>
<keyword evidence="2" id="KW-0472">Membrane</keyword>
<reference evidence="3 4" key="1">
    <citation type="submission" date="2020-02" db="EMBL/GenBank/DDBJ databases">
        <title>Whole-genome analyses of novel actinobacteria.</title>
        <authorList>
            <person name="Sahin N."/>
            <person name="Tatar D."/>
        </authorList>
    </citation>
    <scope>NUCLEOTIDE SEQUENCE [LARGE SCALE GENOMIC DNA]</scope>
    <source>
        <strain evidence="3 4">SB3404</strain>
    </source>
</reference>
<feature type="region of interest" description="Disordered" evidence="1">
    <location>
        <begin position="68"/>
        <end position="106"/>
    </location>
</feature>
<feature type="transmembrane region" description="Helical" evidence="2">
    <location>
        <begin position="121"/>
        <end position="141"/>
    </location>
</feature>
<dbReference type="AlphaFoldDB" id="A0A6G4XAW2"/>
<evidence type="ECO:0000313" key="3">
    <source>
        <dbReference type="EMBL" id="NGO73884.1"/>
    </source>
</evidence>
<comment type="caution">
    <text evidence="3">The sequence shown here is derived from an EMBL/GenBank/DDBJ whole genome shotgun (WGS) entry which is preliminary data.</text>
</comment>
<evidence type="ECO:0000313" key="4">
    <source>
        <dbReference type="Proteomes" id="UP000477722"/>
    </source>
</evidence>
<accession>A0A6G4XAW2</accession>
<evidence type="ECO:0008006" key="5">
    <source>
        <dbReference type="Google" id="ProtNLM"/>
    </source>
</evidence>
<protein>
    <recommendedName>
        <fullName evidence="5">ATP-binding protein</fullName>
    </recommendedName>
</protein>
<keyword evidence="4" id="KW-1185">Reference proteome</keyword>
<name>A0A6G4XAW2_9ACTN</name>
<keyword evidence="2" id="KW-0812">Transmembrane</keyword>
<sequence length="224" mass="22665">AGAGADGGSAEFARAARPMVAQAVRELAEQAGRGLPEAWARNVRDATRRGSAGLPEALDEVLGEVRDEVQGESRGDETPGGPVSAGAPGAPGAPRVPGALAGPGGGVPRPAWRGTVRTAQWLLLACQLAGALWLVGAVAGVLGGGVLMGPVALLAGGVAGGPLVAWLGRLAARAPARAYGQEQERRLRRLAAGCGRVRVLEPVAAELRRYREAREQYAIAAGAV</sequence>
<feature type="transmembrane region" description="Helical" evidence="2">
    <location>
        <begin position="147"/>
        <end position="167"/>
    </location>
</feature>
<evidence type="ECO:0000256" key="2">
    <source>
        <dbReference type="SAM" id="Phobius"/>
    </source>
</evidence>
<evidence type="ECO:0000256" key="1">
    <source>
        <dbReference type="SAM" id="MobiDB-lite"/>
    </source>
</evidence>
<gene>
    <name evidence="3" type="ORF">G5C65_37335</name>
</gene>
<dbReference type="Proteomes" id="UP000477722">
    <property type="component" value="Unassembled WGS sequence"/>
</dbReference>
<dbReference type="EMBL" id="JAAKZZ010000963">
    <property type="protein sequence ID" value="NGO73884.1"/>
    <property type="molecule type" value="Genomic_DNA"/>
</dbReference>
<organism evidence="3 4">
    <name type="scientific">Streptomyces boncukensis</name>
    <dbReference type="NCBI Taxonomy" id="2711219"/>
    <lineage>
        <taxon>Bacteria</taxon>
        <taxon>Bacillati</taxon>
        <taxon>Actinomycetota</taxon>
        <taxon>Actinomycetes</taxon>
        <taxon>Kitasatosporales</taxon>
        <taxon>Streptomycetaceae</taxon>
        <taxon>Streptomyces</taxon>
    </lineage>
</organism>
<feature type="compositionally biased region" description="Basic and acidic residues" evidence="1">
    <location>
        <begin position="68"/>
        <end position="77"/>
    </location>
</feature>
<feature type="compositionally biased region" description="Low complexity" evidence="1">
    <location>
        <begin position="79"/>
        <end position="100"/>
    </location>
</feature>